<accession>A0ABY7E179</accession>
<dbReference type="EMBL" id="CP111015">
    <property type="protein sequence ID" value="WAR02179.1"/>
    <property type="molecule type" value="Genomic_DNA"/>
</dbReference>
<organism evidence="1 2">
    <name type="scientific">Mya arenaria</name>
    <name type="common">Soft-shell clam</name>
    <dbReference type="NCBI Taxonomy" id="6604"/>
    <lineage>
        <taxon>Eukaryota</taxon>
        <taxon>Metazoa</taxon>
        <taxon>Spiralia</taxon>
        <taxon>Lophotrochozoa</taxon>
        <taxon>Mollusca</taxon>
        <taxon>Bivalvia</taxon>
        <taxon>Autobranchia</taxon>
        <taxon>Heteroconchia</taxon>
        <taxon>Euheterodonta</taxon>
        <taxon>Imparidentia</taxon>
        <taxon>Neoheterodontei</taxon>
        <taxon>Myida</taxon>
        <taxon>Myoidea</taxon>
        <taxon>Myidae</taxon>
        <taxon>Mya</taxon>
    </lineage>
</organism>
<dbReference type="Proteomes" id="UP001164746">
    <property type="component" value="Chromosome 4"/>
</dbReference>
<evidence type="ECO:0000313" key="1">
    <source>
        <dbReference type="EMBL" id="WAR02179.1"/>
    </source>
</evidence>
<keyword evidence="2" id="KW-1185">Reference proteome</keyword>
<proteinExistence type="predicted"/>
<sequence>MGKHSSAFVQKATLPMERDNMSRMEKMNTWSGTIIQLVELPQKQRRICGSRSMMPTMRNHSTPEQRQKWDNLVQTHRAKYKRELGSGTNPVKLSEVTERVMAVVGENSPNIVGLGSGLDSTILQMQSSNCSAVETPSQPSHTIELYEEPLQPVQDISTSYIVNCSESCSSNNTNNNGCSHCSTCMEIMALKKRKLQLEVQLLEKRL</sequence>
<gene>
    <name evidence="1" type="ORF">MAR_008737</name>
</gene>
<reference evidence="1" key="1">
    <citation type="submission" date="2022-11" db="EMBL/GenBank/DDBJ databases">
        <title>Centuries of genome instability and evolution in soft-shell clam transmissible cancer (bioRxiv).</title>
        <authorList>
            <person name="Hart S.F.M."/>
            <person name="Yonemitsu M.A."/>
            <person name="Giersch R.M."/>
            <person name="Beal B.F."/>
            <person name="Arriagada G."/>
            <person name="Davis B.W."/>
            <person name="Ostrander E.A."/>
            <person name="Goff S.P."/>
            <person name="Metzger M.J."/>
        </authorList>
    </citation>
    <scope>NUCLEOTIDE SEQUENCE</scope>
    <source>
        <strain evidence="1">MELC-2E11</strain>
        <tissue evidence="1">Siphon/mantle</tissue>
    </source>
</reference>
<evidence type="ECO:0000313" key="2">
    <source>
        <dbReference type="Proteomes" id="UP001164746"/>
    </source>
</evidence>
<protein>
    <submittedName>
        <fullName evidence="1">Uncharacterized protein</fullName>
    </submittedName>
</protein>
<name>A0ABY7E179_MYAAR</name>